<dbReference type="Proteomes" id="UP000637980">
    <property type="component" value="Unassembled WGS sequence"/>
</dbReference>
<name>A0ABQ3EGP4_9HYPH</name>
<accession>A0ABQ3EGP4</accession>
<evidence type="ECO:0000313" key="1">
    <source>
        <dbReference type="EMBL" id="GHB38725.1"/>
    </source>
</evidence>
<dbReference type="RefSeq" id="WP_189437629.1">
    <property type="nucleotide sequence ID" value="NZ_BMXE01000005.1"/>
</dbReference>
<dbReference type="InterPro" id="IPR021607">
    <property type="entry name" value="DUF3224"/>
</dbReference>
<proteinExistence type="predicted"/>
<dbReference type="SUPFAM" id="SSF159238">
    <property type="entry name" value="SO1590-like"/>
    <property type="match status" value="1"/>
</dbReference>
<evidence type="ECO:0008006" key="3">
    <source>
        <dbReference type="Google" id="ProtNLM"/>
    </source>
</evidence>
<dbReference type="InterPro" id="IPR023159">
    <property type="entry name" value="SO1590-like_sf"/>
</dbReference>
<comment type="caution">
    <text evidence="1">The sequence shown here is derived from an EMBL/GenBank/DDBJ whole genome shotgun (WGS) entry which is preliminary data.</text>
</comment>
<keyword evidence="2" id="KW-1185">Reference proteome</keyword>
<organism evidence="1 2">
    <name type="scientific">Pseudovibrio japonicus</name>
    <dbReference type="NCBI Taxonomy" id="366534"/>
    <lineage>
        <taxon>Bacteria</taxon>
        <taxon>Pseudomonadati</taxon>
        <taxon>Pseudomonadota</taxon>
        <taxon>Alphaproteobacteria</taxon>
        <taxon>Hyphomicrobiales</taxon>
        <taxon>Stappiaceae</taxon>
        <taxon>Pseudovibrio</taxon>
    </lineage>
</organism>
<sequence length="141" mass="15471">MVKVVCTFNLQEWKEEVVEVLSQTGKVSSVRACGPLEGDIAGQVNTLYLLYYVTEKQGNYTGYTRVSGHHDMREGTFIIEETGVFDEEVVRSSVRVVPGSGTGDFKGILGTGSFASSHGSSVESRFELEFAERVETMGTKM</sequence>
<gene>
    <name evidence="1" type="ORF">GCM10007094_30250</name>
</gene>
<reference evidence="2" key="1">
    <citation type="journal article" date="2019" name="Int. J. Syst. Evol. Microbiol.">
        <title>The Global Catalogue of Microorganisms (GCM) 10K type strain sequencing project: providing services to taxonomists for standard genome sequencing and annotation.</title>
        <authorList>
            <consortium name="The Broad Institute Genomics Platform"/>
            <consortium name="The Broad Institute Genome Sequencing Center for Infectious Disease"/>
            <person name="Wu L."/>
            <person name="Ma J."/>
        </authorList>
    </citation>
    <scope>NUCLEOTIDE SEQUENCE [LARGE SCALE GENOMIC DNA]</scope>
    <source>
        <strain evidence="2">KCTC 12861</strain>
    </source>
</reference>
<dbReference type="Gene3D" id="2.40.350.10">
    <property type="entry name" value="SO1590-like"/>
    <property type="match status" value="1"/>
</dbReference>
<dbReference type="Pfam" id="PF11528">
    <property type="entry name" value="DUF3224"/>
    <property type="match status" value="1"/>
</dbReference>
<protein>
    <recommendedName>
        <fullName evidence="3">DUF3224 domain-containing protein</fullName>
    </recommendedName>
</protein>
<evidence type="ECO:0000313" key="2">
    <source>
        <dbReference type="Proteomes" id="UP000637980"/>
    </source>
</evidence>
<dbReference type="EMBL" id="BMXE01000005">
    <property type="protein sequence ID" value="GHB38725.1"/>
    <property type="molecule type" value="Genomic_DNA"/>
</dbReference>